<dbReference type="PROSITE" id="PS50966">
    <property type="entry name" value="ZF_SWIM"/>
    <property type="match status" value="1"/>
</dbReference>
<evidence type="ECO:0000259" key="2">
    <source>
        <dbReference type="PROSITE" id="PS50966"/>
    </source>
</evidence>
<dbReference type="Proteomes" id="UP001597506">
    <property type="component" value="Unassembled WGS sequence"/>
</dbReference>
<sequence>MNDYSSLLIDVEIYCKEHIIGRGIEYFNKQTVRKVEFSGHYIHANVSGSYASDYKVVIDVEDFTNSICSCPYDDYCKHIIAVIYTVQNYPQVEKEMDSEASIEQVELEELLLTQDKEYLIQLIYELVKNDDQKLQLLQKLHRNNK</sequence>
<evidence type="ECO:0000313" key="4">
    <source>
        <dbReference type="Proteomes" id="UP001597506"/>
    </source>
</evidence>
<keyword evidence="1" id="KW-0479">Metal-binding</keyword>
<name>A0ABW5RVC8_9BACI</name>
<accession>A0ABW5RVC8</accession>
<evidence type="ECO:0000256" key="1">
    <source>
        <dbReference type="PROSITE-ProRule" id="PRU00325"/>
    </source>
</evidence>
<keyword evidence="4" id="KW-1185">Reference proteome</keyword>
<reference evidence="4" key="1">
    <citation type="journal article" date="2019" name="Int. J. Syst. Evol. Microbiol.">
        <title>The Global Catalogue of Microorganisms (GCM) 10K type strain sequencing project: providing services to taxonomists for standard genome sequencing and annotation.</title>
        <authorList>
            <consortium name="The Broad Institute Genomics Platform"/>
            <consortium name="The Broad Institute Genome Sequencing Center for Infectious Disease"/>
            <person name="Wu L."/>
            <person name="Ma J."/>
        </authorList>
    </citation>
    <scope>NUCLEOTIDE SEQUENCE [LARGE SCALE GENOMIC DNA]</scope>
    <source>
        <strain evidence="4">KCTC 3913</strain>
    </source>
</reference>
<comment type="caution">
    <text evidence="3">The sequence shown here is derived from an EMBL/GenBank/DDBJ whole genome shotgun (WGS) entry which is preliminary data.</text>
</comment>
<protein>
    <submittedName>
        <fullName evidence="3">SWIM zinc finger domain-containing protein</fullName>
    </submittedName>
</protein>
<feature type="domain" description="SWIM-type" evidence="2">
    <location>
        <begin position="54"/>
        <end position="87"/>
    </location>
</feature>
<gene>
    <name evidence="3" type="ORF">ACFSUL_16265</name>
</gene>
<keyword evidence="1" id="KW-0863">Zinc-finger</keyword>
<dbReference type="InterPro" id="IPR007527">
    <property type="entry name" value="Znf_SWIM"/>
</dbReference>
<dbReference type="RefSeq" id="WP_377936992.1">
    <property type="nucleotide sequence ID" value="NZ_JBHUMF010000031.1"/>
</dbReference>
<dbReference type="EMBL" id="JBHUMF010000031">
    <property type="protein sequence ID" value="MFD2682296.1"/>
    <property type="molecule type" value="Genomic_DNA"/>
</dbReference>
<proteinExistence type="predicted"/>
<evidence type="ECO:0000313" key="3">
    <source>
        <dbReference type="EMBL" id="MFD2682296.1"/>
    </source>
</evidence>
<organism evidence="3 4">
    <name type="scientific">Bacillus seohaeanensis</name>
    <dbReference type="NCBI Taxonomy" id="284580"/>
    <lineage>
        <taxon>Bacteria</taxon>
        <taxon>Bacillati</taxon>
        <taxon>Bacillota</taxon>
        <taxon>Bacilli</taxon>
        <taxon>Bacillales</taxon>
        <taxon>Bacillaceae</taxon>
        <taxon>Bacillus</taxon>
    </lineage>
</organism>
<dbReference type="Pfam" id="PF04434">
    <property type="entry name" value="SWIM"/>
    <property type="match status" value="1"/>
</dbReference>
<keyword evidence="1" id="KW-0862">Zinc</keyword>